<keyword evidence="4" id="KW-1185">Reference proteome</keyword>
<dbReference type="OrthoDB" id="9806359at2"/>
<name>A0A560KW20_9BRAD</name>
<dbReference type="Proteomes" id="UP000321304">
    <property type="component" value="Unassembled WGS sequence"/>
</dbReference>
<sequence>MDQFSKFRNWALQRALPLWASIGFDHSAKLFEEAVDFDASPLISMHRRVMVQARQISVYALASQRGWFHGRDIALAAGRSMIRSFWAVDGEPGWVFSIRRDGTVADSPRDLYAHAFVLFALAWLIKLSPDDLFYRSIEETILFLDDRLADRQHGGFWDALPRPDSLRRQNPHMHLLEAYLELFEATSQARYLDRAGALVALASRKFIGSDRGVLREYFDDRWQVIPAPGAGSVEPGHQFEWGWLLRRYEGLASVSLESEVRRLVSSALTLGTDRMQGRIVDEIGEDGSVRRRSSRSWPHAEALKSLAVETRRGSGNYREDIAALLGRLVNVHCPERLGGGWLDHVSDKDEPISTSMPASTLYHLIFALAECERCL</sequence>
<comment type="similarity">
    <text evidence="1">Belongs to the N-acylglucosamine 2-epimerase family.</text>
</comment>
<dbReference type="InterPro" id="IPR010819">
    <property type="entry name" value="AGE/CE"/>
</dbReference>
<reference evidence="3 4" key="1">
    <citation type="submission" date="2019-06" db="EMBL/GenBank/DDBJ databases">
        <title>Genomic Encyclopedia of Type Strains, Phase IV (KMG-V): Genome sequencing to study the core and pangenomes of soil and plant-associated prokaryotes.</title>
        <authorList>
            <person name="Whitman W."/>
        </authorList>
    </citation>
    <scope>NUCLEOTIDE SEQUENCE [LARGE SCALE GENOMIC DNA]</scope>
    <source>
        <strain evidence="3 4">BR 10355</strain>
    </source>
</reference>
<dbReference type="RefSeq" id="WP_146992794.1">
    <property type="nucleotide sequence ID" value="NZ_VITY01000022.1"/>
</dbReference>
<dbReference type="GO" id="GO:0005975">
    <property type="term" value="P:carbohydrate metabolic process"/>
    <property type="evidence" value="ECO:0007669"/>
    <property type="project" value="InterPro"/>
</dbReference>
<dbReference type="EMBL" id="VITY01000022">
    <property type="protein sequence ID" value="TWB87317.1"/>
    <property type="molecule type" value="Genomic_DNA"/>
</dbReference>
<dbReference type="AlphaFoldDB" id="A0A560KW20"/>
<dbReference type="InterPro" id="IPR008928">
    <property type="entry name" value="6-hairpin_glycosidase_sf"/>
</dbReference>
<proteinExistence type="inferred from homology"/>
<evidence type="ECO:0000313" key="4">
    <source>
        <dbReference type="Proteomes" id="UP000321304"/>
    </source>
</evidence>
<accession>A0A560KW20</accession>
<keyword evidence="2 3" id="KW-0413">Isomerase</keyword>
<dbReference type="GO" id="GO:0016853">
    <property type="term" value="F:isomerase activity"/>
    <property type="evidence" value="ECO:0007669"/>
    <property type="project" value="UniProtKB-KW"/>
</dbReference>
<evidence type="ECO:0000256" key="1">
    <source>
        <dbReference type="ARBA" id="ARBA00008558"/>
    </source>
</evidence>
<protein>
    <submittedName>
        <fullName evidence="3">Mannose-6-phosphate isomerase</fullName>
    </submittedName>
</protein>
<dbReference type="InterPro" id="IPR012341">
    <property type="entry name" value="6hp_glycosidase-like_sf"/>
</dbReference>
<evidence type="ECO:0000256" key="2">
    <source>
        <dbReference type="ARBA" id="ARBA00023235"/>
    </source>
</evidence>
<comment type="caution">
    <text evidence="3">The sequence shown here is derived from an EMBL/GenBank/DDBJ whole genome shotgun (WGS) entry which is preliminary data.</text>
</comment>
<evidence type="ECO:0000313" key="3">
    <source>
        <dbReference type="EMBL" id="TWB87317.1"/>
    </source>
</evidence>
<dbReference type="SUPFAM" id="SSF48208">
    <property type="entry name" value="Six-hairpin glycosidases"/>
    <property type="match status" value="1"/>
</dbReference>
<dbReference type="Gene3D" id="1.50.10.10">
    <property type="match status" value="1"/>
</dbReference>
<organism evidence="3 4">
    <name type="scientific">Bradyrhizobium macuxiense</name>
    <dbReference type="NCBI Taxonomy" id="1755647"/>
    <lineage>
        <taxon>Bacteria</taxon>
        <taxon>Pseudomonadati</taxon>
        <taxon>Pseudomonadota</taxon>
        <taxon>Alphaproteobacteria</taxon>
        <taxon>Hyphomicrobiales</taxon>
        <taxon>Nitrobacteraceae</taxon>
        <taxon>Bradyrhizobium</taxon>
    </lineage>
</organism>
<dbReference type="Pfam" id="PF07221">
    <property type="entry name" value="GlcNAc_2-epim"/>
    <property type="match status" value="1"/>
</dbReference>
<gene>
    <name evidence="3" type="ORF">FBZ93_12298</name>
</gene>
<dbReference type="PANTHER" id="PTHR15108">
    <property type="entry name" value="N-ACYLGLUCOSAMINE-2-EPIMERASE"/>
    <property type="match status" value="1"/>
</dbReference>